<name>A0A1H7WK79_9NOCA</name>
<keyword evidence="10" id="KW-1185">Reference proteome</keyword>
<evidence type="ECO:0000256" key="2">
    <source>
        <dbReference type="ARBA" id="ARBA00010157"/>
    </source>
</evidence>
<evidence type="ECO:0000256" key="1">
    <source>
        <dbReference type="ARBA" id="ARBA00004651"/>
    </source>
</evidence>
<dbReference type="PANTHER" id="PTHR33406">
    <property type="entry name" value="MEMBRANE PROTEIN MJ1562-RELATED"/>
    <property type="match status" value="1"/>
</dbReference>
<dbReference type="OrthoDB" id="2365435at2"/>
<gene>
    <name evidence="9" type="ORF">SAMN05444583_12747</name>
</gene>
<evidence type="ECO:0000256" key="5">
    <source>
        <dbReference type="ARBA" id="ARBA00022989"/>
    </source>
</evidence>
<evidence type="ECO:0000313" key="9">
    <source>
        <dbReference type="EMBL" id="SEM21910.1"/>
    </source>
</evidence>
<reference evidence="10" key="1">
    <citation type="submission" date="2016-10" db="EMBL/GenBank/DDBJ databases">
        <authorList>
            <person name="Varghese N."/>
            <person name="Submissions S."/>
        </authorList>
    </citation>
    <scope>NUCLEOTIDE SEQUENCE [LARGE SCALE GENOMIC DNA]</scope>
    <source>
        <strain evidence="10">DSM 44675</strain>
    </source>
</reference>
<feature type="transmembrane region" description="Helical" evidence="7">
    <location>
        <begin position="295"/>
        <end position="316"/>
    </location>
</feature>
<evidence type="ECO:0000256" key="3">
    <source>
        <dbReference type="ARBA" id="ARBA00022475"/>
    </source>
</evidence>
<comment type="subcellular location">
    <subcellularLocation>
        <location evidence="1">Cell membrane</location>
        <topology evidence="1">Multi-pass membrane protein</topology>
    </subcellularLocation>
</comment>
<dbReference type="SUPFAM" id="SSF82866">
    <property type="entry name" value="Multidrug efflux transporter AcrB transmembrane domain"/>
    <property type="match status" value="2"/>
</dbReference>
<feature type="domain" description="SSD" evidence="8">
    <location>
        <begin position="217"/>
        <end position="349"/>
    </location>
</feature>
<feature type="transmembrane region" description="Helical" evidence="7">
    <location>
        <begin position="219"/>
        <end position="240"/>
    </location>
</feature>
<evidence type="ECO:0000256" key="7">
    <source>
        <dbReference type="SAM" id="Phobius"/>
    </source>
</evidence>
<feature type="domain" description="SSD" evidence="8">
    <location>
        <begin position="595"/>
        <end position="723"/>
    </location>
</feature>
<sequence>MAELDLSDEPSTVTPRKPRRGWPVFTVVAIALIAFLAGGVGGSFQSKLAEVQKNDNASYLSASAESTIVANESAEFVTVETIPGFVVFHRDGPLTEQDKESIADAATAVTQVPGVDKTGMAPVQYSADGTTAALFVPLVAKSDGAQVQGDILAETEQHVMEAARSAAAAELEVLPAGPGGLLVAFIDAFQGLDGALLGAALLVVILILLVVYRSPVLWIFPLLSAMLALGLSSMVIYFLAKQDVLTLTGQSQGILMVLVLGAGTDYALLLIARYREELHAYPNRFDAMIRAWRESAPAITASAVTVILGLLCLTFSELNSNKSLGPVTAIGIACTYLVMMTFLPVALATAGRWVFWPRVPHVDHAADLAARGMWGRIATAVGNRARPAWIGTTVLLIALCAIGIGSLQTDGLTATENFTNNPEAAQGQAIYDAKFPQGTGAPAIIMTNADAAEQVIAVASGVEGVATAPGSVCLQIDYAKVAGLNLGTGAPAAAPTGCPPPQLTVQPIDGRTVVTATLADSYDSPAALETIERLRTAVHAVPGADALVGGNSAATLDVQTASVHDRNLIIPIVLVVIFLVLAVLLRALLAPLILIATVVLSFAATLGVCGFFFTHVFHFAGADQAFPLFAFVFLVALGIDYNIFLMTRVREESLTHGTRSGVLRGLAVTGGVITSAGVVLAATFAVLGVLPLVFLAEIGFAVAFGVLLDTIIVRSVLVPALSYDIGKRIWWPSALAKAKD</sequence>
<keyword evidence="3" id="KW-1003">Cell membrane</keyword>
<evidence type="ECO:0000259" key="8">
    <source>
        <dbReference type="PROSITE" id="PS50156"/>
    </source>
</evidence>
<dbReference type="EMBL" id="FOAW01000027">
    <property type="protein sequence ID" value="SEM21910.1"/>
    <property type="molecule type" value="Genomic_DNA"/>
</dbReference>
<dbReference type="PANTHER" id="PTHR33406:SF6">
    <property type="entry name" value="MEMBRANE PROTEIN YDGH-RELATED"/>
    <property type="match status" value="1"/>
</dbReference>
<dbReference type="Gene3D" id="1.20.1640.10">
    <property type="entry name" value="Multidrug efflux transporter AcrB transmembrane domain"/>
    <property type="match status" value="2"/>
</dbReference>
<feature type="transmembrane region" description="Helical" evidence="7">
    <location>
        <begin position="625"/>
        <end position="645"/>
    </location>
</feature>
<dbReference type="GO" id="GO:0005886">
    <property type="term" value="C:plasma membrane"/>
    <property type="evidence" value="ECO:0007669"/>
    <property type="project" value="UniProtKB-SubCell"/>
</dbReference>
<feature type="transmembrane region" description="Helical" evidence="7">
    <location>
        <begin position="700"/>
        <end position="721"/>
    </location>
</feature>
<evidence type="ECO:0000313" key="10">
    <source>
        <dbReference type="Proteomes" id="UP000198677"/>
    </source>
</evidence>
<accession>A0A1H7WK79</accession>
<dbReference type="Proteomes" id="UP000198677">
    <property type="component" value="Unassembled WGS sequence"/>
</dbReference>
<feature type="transmembrane region" description="Helical" evidence="7">
    <location>
        <begin position="194"/>
        <end position="212"/>
    </location>
</feature>
<dbReference type="InterPro" id="IPR004869">
    <property type="entry name" value="MMPL_dom"/>
</dbReference>
<comment type="similarity">
    <text evidence="2">Belongs to the resistance-nodulation-cell division (RND) (TC 2.A.6) family. MmpL subfamily.</text>
</comment>
<dbReference type="AlphaFoldDB" id="A0A1H7WK79"/>
<dbReference type="Pfam" id="PF03176">
    <property type="entry name" value="MMPL"/>
    <property type="match status" value="2"/>
</dbReference>
<evidence type="ECO:0000256" key="6">
    <source>
        <dbReference type="ARBA" id="ARBA00023136"/>
    </source>
</evidence>
<feature type="transmembrane region" description="Helical" evidence="7">
    <location>
        <begin position="666"/>
        <end position="694"/>
    </location>
</feature>
<organism evidence="9 10">
    <name type="scientific">Rhodococcus maanshanensis</name>
    <dbReference type="NCBI Taxonomy" id="183556"/>
    <lineage>
        <taxon>Bacteria</taxon>
        <taxon>Bacillati</taxon>
        <taxon>Actinomycetota</taxon>
        <taxon>Actinomycetes</taxon>
        <taxon>Mycobacteriales</taxon>
        <taxon>Nocardiaceae</taxon>
        <taxon>Rhodococcus</taxon>
    </lineage>
</organism>
<feature type="transmembrane region" description="Helical" evidence="7">
    <location>
        <begin position="328"/>
        <end position="348"/>
    </location>
</feature>
<feature type="transmembrane region" description="Helical" evidence="7">
    <location>
        <begin position="592"/>
        <end position="613"/>
    </location>
</feature>
<keyword evidence="5 7" id="KW-1133">Transmembrane helix</keyword>
<dbReference type="RefSeq" id="WP_072750874.1">
    <property type="nucleotide sequence ID" value="NZ_FOAW01000027.1"/>
</dbReference>
<keyword evidence="6 7" id="KW-0472">Membrane</keyword>
<proteinExistence type="inferred from homology"/>
<feature type="transmembrane region" description="Helical" evidence="7">
    <location>
        <begin position="252"/>
        <end position="274"/>
    </location>
</feature>
<feature type="transmembrane region" description="Helical" evidence="7">
    <location>
        <begin position="388"/>
        <end position="407"/>
    </location>
</feature>
<evidence type="ECO:0000256" key="4">
    <source>
        <dbReference type="ARBA" id="ARBA00022692"/>
    </source>
</evidence>
<feature type="transmembrane region" description="Helical" evidence="7">
    <location>
        <begin position="568"/>
        <end position="585"/>
    </location>
</feature>
<dbReference type="InterPro" id="IPR000731">
    <property type="entry name" value="SSD"/>
</dbReference>
<dbReference type="InterPro" id="IPR050545">
    <property type="entry name" value="Mycobact_MmpL"/>
</dbReference>
<feature type="transmembrane region" description="Helical" evidence="7">
    <location>
        <begin position="21"/>
        <end position="44"/>
    </location>
</feature>
<keyword evidence="4 7" id="KW-0812">Transmembrane</keyword>
<protein>
    <submittedName>
        <fullName evidence="9">Putative drug exporter of the RND superfamily</fullName>
    </submittedName>
</protein>
<dbReference type="PROSITE" id="PS50156">
    <property type="entry name" value="SSD"/>
    <property type="match status" value="2"/>
</dbReference>